<dbReference type="GeneID" id="98172658"/>
<evidence type="ECO:0000256" key="1">
    <source>
        <dbReference type="SAM" id="MobiDB-lite"/>
    </source>
</evidence>
<accession>A0ABQ0G1R7</accession>
<name>A0ABQ0G1R7_9PEZI</name>
<comment type="caution">
    <text evidence="2">The sequence shown here is derived from an EMBL/GenBank/DDBJ whole genome shotgun (WGS) entry which is preliminary data.</text>
</comment>
<keyword evidence="3" id="KW-1185">Reference proteome</keyword>
<dbReference type="RefSeq" id="XP_070913436.1">
    <property type="nucleotide sequence ID" value="XM_071057335.1"/>
</dbReference>
<sequence length="961" mass="104945">MLVAPPLRDGSIKEFQMLQAAMSEASVVIHGPPDFPEDAEILGVCAVSTENADQNKYGWMVADFLSWKTLFHGTWLSSLDISKFLDHIDGLKVSNDDAVHKIFGDDGGHVNEIPANSSRFVASFLKHVAEKAQSAKARDSSLVILVFAPVTPDQDICVDFSSSGEGKTYLTPETICKTISTAVSDLQLPVTLVTPSPFTGGWLCRPALLGLNACSSSDNMMRIIAKSCGGAFANYFMRYFTQRNTPLLTDAQRRKAQYDNLMPVGPTELQTSLLHKFQRLIHESLEQRISVLARDHGLILHQDAARNPSRFTDSWRSYAPRHGRALEYWVEKWHNLPPVVEADRFEFVGHAFGGSKASQAFHLRYLSAIELETCPGDWNRYVNGITYSLLKSFSEIQEPQEDMFKRVFDAIEFRASSMVLAQSLARALDLPMPDGLKCRYWNDKIDGVDDKYYARLQVAFGEIHNLFDQAAVFPSEKPHEYKAVRFQRAARWLSAAIASKFSEHDSREDIKVFVLRDVAQLVTKIRDTQRILLLENQAVKHAGLRWIAALGMDEGEGEATAVSSTVSRMSATNGLADNVGSLVSKDPVLAALFPANFGRAALSPTIQNVQRPAKSTEQGSHGNIKVTPVAKCVISQFSETRDPRQAGLDAADTNLTSDKKFRRIAAMHNIRTARCGAEQVMIGSDSQCIPVTNGSGPWEEAANSTTSNTGRTREQVQPAAHWATESVLGERKEASSHAEKRAALVVQDATRDVREDQENSNQPAAVSSYQQNELADMLSGYLSRLLIGNPQADVANITQVLVRTVETLLRERAGEASCGAILAPISPTGDAITTGHTLCSVLGTGERANKTAGIHMGKDEVSIRPSGVRQGITGHSRVNSPDIKMEFMTMSDSTPSCTRGAGEKAGKLLSENKGKEGQATADGETAVSNGLADCSGSLGGCYLASGDDFFTRGRIPWSGRN</sequence>
<proteinExistence type="predicted"/>
<feature type="region of interest" description="Disordered" evidence="1">
    <location>
        <begin position="751"/>
        <end position="770"/>
    </location>
</feature>
<feature type="compositionally biased region" description="Polar residues" evidence="1">
    <location>
        <begin position="759"/>
        <end position="770"/>
    </location>
</feature>
<organism evidence="2 3">
    <name type="scientific">Madurella fahalii</name>
    <dbReference type="NCBI Taxonomy" id="1157608"/>
    <lineage>
        <taxon>Eukaryota</taxon>
        <taxon>Fungi</taxon>
        <taxon>Dikarya</taxon>
        <taxon>Ascomycota</taxon>
        <taxon>Pezizomycotina</taxon>
        <taxon>Sordariomycetes</taxon>
        <taxon>Sordariomycetidae</taxon>
        <taxon>Sordariales</taxon>
        <taxon>Sordariales incertae sedis</taxon>
        <taxon>Madurella</taxon>
    </lineage>
</organism>
<reference evidence="2 3" key="1">
    <citation type="submission" date="2024-09" db="EMBL/GenBank/DDBJ databases">
        <title>Itraconazole resistance in Madurella fahalii resulting from another homologue of gene encoding cytochrome P450 14-alpha sterol demethylase (CYP51).</title>
        <authorList>
            <person name="Yoshioka I."/>
            <person name="Fahal A.H."/>
            <person name="Kaneko S."/>
            <person name="Yaguchi T."/>
        </authorList>
    </citation>
    <scope>NUCLEOTIDE SEQUENCE [LARGE SCALE GENOMIC DNA]</scope>
    <source>
        <strain evidence="2 3">IFM 68171</strain>
    </source>
</reference>
<dbReference type="EMBL" id="BAAFSV010000001">
    <property type="protein sequence ID" value="GAB1311703.1"/>
    <property type="molecule type" value="Genomic_DNA"/>
</dbReference>
<protein>
    <submittedName>
        <fullName evidence="2">Uncharacterized protein</fullName>
    </submittedName>
</protein>
<gene>
    <name evidence="2" type="ORF">MFIFM68171_01913</name>
</gene>
<evidence type="ECO:0000313" key="3">
    <source>
        <dbReference type="Proteomes" id="UP001628179"/>
    </source>
</evidence>
<evidence type="ECO:0000313" key="2">
    <source>
        <dbReference type="EMBL" id="GAB1311703.1"/>
    </source>
</evidence>
<dbReference type="Proteomes" id="UP001628179">
    <property type="component" value="Unassembled WGS sequence"/>
</dbReference>